<proteinExistence type="predicted"/>
<evidence type="ECO:0000313" key="3">
    <source>
        <dbReference type="Proteomes" id="UP001185779"/>
    </source>
</evidence>
<dbReference type="EMBL" id="JAWLKH010000001">
    <property type="protein sequence ID" value="MDV6310311.1"/>
    <property type="molecule type" value="Genomic_DNA"/>
</dbReference>
<dbReference type="AlphaFoldDB" id="A0AAE4R0R9"/>
<organism evidence="2 4">
    <name type="scientific">Gordonia amicalis</name>
    <dbReference type="NCBI Taxonomy" id="89053"/>
    <lineage>
        <taxon>Bacteria</taxon>
        <taxon>Bacillati</taxon>
        <taxon>Actinomycetota</taxon>
        <taxon>Actinomycetes</taxon>
        <taxon>Mycobacteriales</taxon>
        <taxon>Gordoniaceae</taxon>
        <taxon>Gordonia</taxon>
    </lineage>
</organism>
<protein>
    <submittedName>
        <fullName evidence="2">Uncharacterized protein</fullName>
    </submittedName>
</protein>
<accession>A0AAE4R0R9</accession>
<gene>
    <name evidence="1" type="ORF">R3P94_00085</name>
    <name evidence="2" type="ORF">R3Q15_00085</name>
</gene>
<reference evidence="2 3" key="1">
    <citation type="submission" date="2023-10" db="EMBL/GenBank/DDBJ databases">
        <title>Development of a sustainable strategy for remediation of hydrocarbon-contaminated territories based on the waste exchange concept.</title>
        <authorList>
            <person name="Krivoruchko A."/>
        </authorList>
    </citation>
    <scope>NUCLEOTIDE SEQUENCE</scope>
    <source>
        <strain evidence="1 3">IEGM 1266</strain>
        <strain evidence="2">IEGM 1279</strain>
    </source>
</reference>
<evidence type="ECO:0000313" key="2">
    <source>
        <dbReference type="EMBL" id="MDV6310311.1"/>
    </source>
</evidence>
<name>A0AAE4R0R9_9ACTN</name>
<dbReference type="Proteomes" id="UP001185922">
    <property type="component" value="Unassembled WGS sequence"/>
</dbReference>
<comment type="caution">
    <text evidence="2">The sequence shown here is derived from an EMBL/GenBank/DDBJ whole genome shotgun (WGS) entry which is preliminary data.</text>
</comment>
<dbReference type="EMBL" id="JAWLKI010000001">
    <property type="protein sequence ID" value="MDV6305757.1"/>
    <property type="molecule type" value="Genomic_DNA"/>
</dbReference>
<keyword evidence="3" id="KW-1185">Reference proteome</keyword>
<dbReference type="RefSeq" id="WP_024498569.1">
    <property type="nucleotide sequence ID" value="NZ_CP096596.1"/>
</dbReference>
<sequence>MTLPFTIPTLPLRIPSSDRGYRSPDDTFGLSPAEIEGVVTAWRANGIAVHAIDTAAIGDARGSSSRVAHALRDTAEPARRAVESIGNRLTAMSEILDAFVSTTITTDTRAASKLDSLRNR</sequence>
<dbReference type="Proteomes" id="UP001185779">
    <property type="component" value="Unassembled WGS sequence"/>
</dbReference>
<evidence type="ECO:0000313" key="4">
    <source>
        <dbReference type="Proteomes" id="UP001185922"/>
    </source>
</evidence>
<evidence type="ECO:0000313" key="1">
    <source>
        <dbReference type="EMBL" id="MDV6305757.1"/>
    </source>
</evidence>